<keyword evidence="2" id="KW-1185">Reference proteome</keyword>
<sequence length="89" mass="10036">MSKHLSVRGVKMMLSHAGIDTHELTFTRHDRSGHHDAGMQQGRYVEKVDIEVSGSKSARGSVRTALFDRGVECTPYPERDFFSRGDFPQ</sequence>
<dbReference type="RefSeq" id="WP_101644851.1">
    <property type="nucleotide sequence ID" value="NZ_FXZE01000058.1"/>
</dbReference>
<dbReference type="EMBL" id="FXZE01000058">
    <property type="protein sequence ID" value="SMY03725.1"/>
    <property type="molecule type" value="Genomic_DNA"/>
</dbReference>
<accession>A0A2H1KVD1</accession>
<protein>
    <submittedName>
        <fullName evidence="1">Uncharacterized protein</fullName>
    </submittedName>
</protein>
<reference evidence="2" key="1">
    <citation type="submission" date="2017-03" db="EMBL/GenBank/DDBJ databases">
        <authorList>
            <person name="Monnet C."/>
        </authorList>
    </citation>
    <scope>NUCLEOTIDE SEQUENCE [LARGE SCALE GENOMIC DNA]</scope>
    <source>
        <strain evidence="2">P10</strain>
    </source>
</reference>
<evidence type="ECO:0000313" key="2">
    <source>
        <dbReference type="Proteomes" id="UP000234342"/>
    </source>
</evidence>
<organism evidence="1 2">
    <name type="scientific">Brevibacterium antiquum</name>
    <dbReference type="NCBI Taxonomy" id="234835"/>
    <lineage>
        <taxon>Bacteria</taxon>
        <taxon>Bacillati</taxon>
        <taxon>Actinomycetota</taxon>
        <taxon>Actinomycetes</taxon>
        <taxon>Micrococcales</taxon>
        <taxon>Brevibacteriaceae</taxon>
        <taxon>Brevibacterium</taxon>
    </lineage>
</organism>
<name>A0A2H1KVD1_9MICO</name>
<dbReference type="AlphaFoldDB" id="A0A2H1KVD1"/>
<dbReference type="Proteomes" id="UP000234342">
    <property type="component" value="Unassembled WGS sequence"/>
</dbReference>
<proteinExistence type="predicted"/>
<evidence type="ECO:0000313" key="1">
    <source>
        <dbReference type="EMBL" id="SMY03725.1"/>
    </source>
</evidence>
<gene>
    <name evidence="1" type="ORF">BANT10_03555</name>
</gene>